<dbReference type="SUPFAM" id="SSF56784">
    <property type="entry name" value="HAD-like"/>
    <property type="match status" value="1"/>
</dbReference>
<dbReference type="EMBL" id="JACJPW010000004">
    <property type="protein sequence ID" value="MBD2180053.1"/>
    <property type="molecule type" value="Genomic_DNA"/>
</dbReference>
<dbReference type="InterPro" id="IPR023214">
    <property type="entry name" value="HAD_sf"/>
</dbReference>
<dbReference type="PANTHER" id="PTHR43434:SF16">
    <property type="entry name" value="BLL8046 PROTEIN"/>
    <property type="match status" value="1"/>
</dbReference>
<dbReference type="InterPro" id="IPR023198">
    <property type="entry name" value="PGP-like_dom2"/>
</dbReference>
<dbReference type="InterPro" id="IPR050155">
    <property type="entry name" value="HAD-like_hydrolase_sf"/>
</dbReference>
<dbReference type="GO" id="GO:0008967">
    <property type="term" value="F:phosphoglycolate phosphatase activity"/>
    <property type="evidence" value="ECO:0007669"/>
    <property type="project" value="TreeGrafter"/>
</dbReference>
<comment type="caution">
    <text evidence="1">The sequence shown here is derived from an EMBL/GenBank/DDBJ whole genome shotgun (WGS) entry which is preliminary data.</text>
</comment>
<dbReference type="SFLD" id="SFLDG01129">
    <property type="entry name" value="C1.5:_HAD__Beta-PGM__Phosphata"/>
    <property type="match status" value="1"/>
</dbReference>
<dbReference type="NCBIfam" id="TIGR01549">
    <property type="entry name" value="HAD-SF-IA-v1"/>
    <property type="match status" value="1"/>
</dbReference>
<keyword evidence="1" id="KW-0378">Hydrolase</keyword>
<dbReference type="NCBIfam" id="TIGR01509">
    <property type="entry name" value="HAD-SF-IA-v3"/>
    <property type="match status" value="1"/>
</dbReference>
<dbReference type="GO" id="GO:0006281">
    <property type="term" value="P:DNA repair"/>
    <property type="evidence" value="ECO:0007669"/>
    <property type="project" value="TreeGrafter"/>
</dbReference>
<dbReference type="InterPro" id="IPR041492">
    <property type="entry name" value="HAD_2"/>
</dbReference>
<name>A0A926ZEG8_9CYAN</name>
<keyword evidence="2" id="KW-1185">Reference proteome</keyword>
<proteinExistence type="predicted"/>
<dbReference type="InterPro" id="IPR006439">
    <property type="entry name" value="HAD-SF_hydro_IA"/>
</dbReference>
<evidence type="ECO:0000313" key="2">
    <source>
        <dbReference type="Proteomes" id="UP000641646"/>
    </source>
</evidence>
<reference evidence="1" key="2">
    <citation type="submission" date="2020-08" db="EMBL/GenBank/DDBJ databases">
        <authorList>
            <person name="Chen M."/>
            <person name="Teng W."/>
            <person name="Zhao L."/>
            <person name="Hu C."/>
            <person name="Zhou Y."/>
            <person name="Han B."/>
            <person name="Song L."/>
            <person name="Shu W."/>
        </authorList>
    </citation>
    <scope>NUCLEOTIDE SEQUENCE</scope>
    <source>
        <strain evidence="1">FACHB-1375</strain>
    </source>
</reference>
<dbReference type="Proteomes" id="UP000641646">
    <property type="component" value="Unassembled WGS sequence"/>
</dbReference>
<sequence>MALEGVILDVDGTLVLSNDAHAQAWVEAFADYGYEIQFEKVRPLIGMGGDLVIPKMVAELNSEEGVGKQISERRKELIIKKFSSQLVSANGSRELVQKMQDAGLHLIIASSATSQEMDVLLKIAGVDDLIPEHTTSNDAENSKPAPDIVEVALKKANLEPDKALMLGDTPYDIESAGKAGVGVIAFRCGGFSDEQLSDAIAIYDDPADLLQQYDRSPLAEMAS</sequence>
<accession>A0A926ZEG8</accession>
<dbReference type="Pfam" id="PF13419">
    <property type="entry name" value="HAD_2"/>
    <property type="match status" value="1"/>
</dbReference>
<dbReference type="GO" id="GO:0005829">
    <property type="term" value="C:cytosol"/>
    <property type="evidence" value="ECO:0007669"/>
    <property type="project" value="TreeGrafter"/>
</dbReference>
<dbReference type="InterPro" id="IPR036412">
    <property type="entry name" value="HAD-like_sf"/>
</dbReference>
<dbReference type="SFLD" id="SFLDS00003">
    <property type="entry name" value="Haloacid_Dehalogenase"/>
    <property type="match status" value="1"/>
</dbReference>
<evidence type="ECO:0000313" key="1">
    <source>
        <dbReference type="EMBL" id="MBD2180053.1"/>
    </source>
</evidence>
<dbReference type="SFLD" id="SFLDG01135">
    <property type="entry name" value="C1.5.6:_HAD__Beta-PGM__Phospha"/>
    <property type="match status" value="1"/>
</dbReference>
<dbReference type="Gene3D" id="1.10.150.240">
    <property type="entry name" value="Putative phosphatase, domain 2"/>
    <property type="match status" value="1"/>
</dbReference>
<dbReference type="AlphaFoldDB" id="A0A926ZEG8"/>
<dbReference type="Gene3D" id="3.40.50.1000">
    <property type="entry name" value="HAD superfamily/HAD-like"/>
    <property type="match status" value="1"/>
</dbReference>
<reference evidence="1" key="1">
    <citation type="journal article" date="2015" name="ISME J.">
        <title>Draft Genome Sequence of Streptomyces incarnatus NRRL8089, which Produces the Nucleoside Antibiotic Sinefungin.</title>
        <authorList>
            <person name="Oshima K."/>
            <person name="Hattori M."/>
            <person name="Shimizu H."/>
            <person name="Fukuda K."/>
            <person name="Nemoto M."/>
            <person name="Inagaki K."/>
            <person name="Tamura T."/>
        </authorList>
    </citation>
    <scope>NUCLEOTIDE SEQUENCE</scope>
    <source>
        <strain evidence="1">FACHB-1375</strain>
    </source>
</reference>
<dbReference type="PANTHER" id="PTHR43434">
    <property type="entry name" value="PHOSPHOGLYCOLATE PHOSPHATASE"/>
    <property type="match status" value="1"/>
</dbReference>
<protein>
    <submittedName>
        <fullName evidence="1">HAD family hydrolase</fullName>
    </submittedName>
</protein>
<organism evidence="1 2">
    <name type="scientific">Aerosakkonema funiforme FACHB-1375</name>
    <dbReference type="NCBI Taxonomy" id="2949571"/>
    <lineage>
        <taxon>Bacteria</taxon>
        <taxon>Bacillati</taxon>
        <taxon>Cyanobacteriota</taxon>
        <taxon>Cyanophyceae</taxon>
        <taxon>Oscillatoriophycideae</taxon>
        <taxon>Aerosakkonematales</taxon>
        <taxon>Aerosakkonemataceae</taxon>
        <taxon>Aerosakkonema</taxon>
    </lineage>
</organism>
<gene>
    <name evidence="1" type="ORF">H6G03_02805</name>
</gene>